<organism evidence="8 9">
    <name type="scientific">Penicillium malachiteum</name>
    <dbReference type="NCBI Taxonomy" id="1324776"/>
    <lineage>
        <taxon>Eukaryota</taxon>
        <taxon>Fungi</taxon>
        <taxon>Dikarya</taxon>
        <taxon>Ascomycota</taxon>
        <taxon>Pezizomycotina</taxon>
        <taxon>Eurotiomycetes</taxon>
        <taxon>Eurotiomycetidae</taxon>
        <taxon>Eurotiales</taxon>
        <taxon>Aspergillaceae</taxon>
        <taxon>Penicillium</taxon>
    </lineage>
</organism>
<dbReference type="EMBL" id="JAQJAN010000020">
    <property type="protein sequence ID" value="KAJ5704072.1"/>
    <property type="molecule type" value="Genomic_DNA"/>
</dbReference>
<dbReference type="Gene3D" id="4.10.240.10">
    <property type="entry name" value="Zn(2)-C6 fungal-type DNA-binding domain"/>
    <property type="match status" value="1"/>
</dbReference>
<evidence type="ECO:0000313" key="9">
    <source>
        <dbReference type="Proteomes" id="UP001215712"/>
    </source>
</evidence>
<keyword evidence="9" id="KW-1185">Reference proteome</keyword>
<comment type="caution">
    <text evidence="8">The sequence shown here is derived from an EMBL/GenBank/DDBJ whole genome shotgun (WGS) entry which is preliminary data.</text>
</comment>
<accession>A0AAD6HBP5</accession>
<dbReference type="CDD" id="cd00067">
    <property type="entry name" value="GAL4"/>
    <property type="match status" value="1"/>
</dbReference>
<dbReference type="PANTHER" id="PTHR36206">
    <property type="entry name" value="ASPERCRYPTIN BIOSYNTHESIS CLUSTER-SPECIFIC TRANSCRIPTION REGULATOR ATNN-RELATED"/>
    <property type="match status" value="1"/>
</dbReference>
<evidence type="ECO:0000256" key="5">
    <source>
        <dbReference type="ARBA" id="ARBA00023163"/>
    </source>
</evidence>
<dbReference type="PANTHER" id="PTHR36206:SF14">
    <property type="entry name" value="ZN(2)-C6 FUNGAL-TYPE DOMAIN-CONTAINING PROTEIN-RELATED"/>
    <property type="match status" value="1"/>
</dbReference>
<evidence type="ECO:0000259" key="7">
    <source>
        <dbReference type="PROSITE" id="PS50048"/>
    </source>
</evidence>
<gene>
    <name evidence="8" type="ORF">N7493_011210</name>
</gene>
<sequence>MRRHTKSKSGCDTCKARHVKCGEEQPHCRRCVSTKRKCSYTRPESDSPQRQLGLFQDFLSPERPAISAQRERRAFEYYYYQAGPALCGVLDPGFWRTSVLQMCRNEPAIWDAIISLSALYERPPIHEASPFRLINNPAEVEHPHHREALVWYSRSLAALRQRMENGSADLSVLLVSCILFIAIELLQGNRQAALTLCRQGADMVISAFQPTDHTSRNKASVDRQFLISVINPIFRRLGTWALITDGDINNHRSLNSICMDVKPSSIDEARNTLHGIVADMKILNIDTKCHWARSFEELIRDGLGLILIERQRDLKDRLNHWLKSFASLFPDEHDGNTALLLMTYTSVLIEIETCLCHDQMLYDSYEAEFAQIIHYAPAAIASTRYNGSQPPFLLETGVFLPLFITALKCRAPQIRRQALQFLHEAPPAQGLFMCRPAAHAVAVIVELEEGGNPADLDWMQGPGDLISKSGFVPPAESRIWDFSVSSDKDSQGMTQKWLHYRLRDFGNPNGDIRFIQHTVLFPGAQS</sequence>
<proteinExistence type="predicted"/>
<dbReference type="GO" id="GO:0000981">
    <property type="term" value="F:DNA-binding transcription factor activity, RNA polymerase II-specific"/>
    <property type="evidence" value="ECO:0007669"/>
    <property type="project" value="InterPro"/>
</dbReference>
<dbReference type="SUPFAM" id="SSF57701">
    <property type="entry name" value="Zn2/Cys6 DNA-binding domain"/>
    <property type="match status" value="1"/>
</dbReference>
<evidence type="ECO:0000256" key="4">
    <source>
        <dbReference type="ARBA" id="ARBA00023125"/>
    </source>
</evidence>
<dbReference type="Pfam" id="PF00172">
    <property type="entry name" value="Zn_clus"/>
    <property type="match status" value="1"/>
</dbReference>
<keyword evidence="6" id="KW-0539">Nucleus</keyword>
<reference evidence="8" key="2">
    <citation type="submission" date="2023-01" db="EMBL/GenBank/DDBJ databases">
        <authorList>
            <person name="Petersen C."/>
        </authorList>
    </citation>
    <scope>NUCLEOTIDE SEQUENCE</scope>
    <source>
        <strain evidence="8">IBT 17514</strain>
    </source>
</reference>
<dbReference type="PROSITE" id="PS50048">
    <property type="entry name" value="ZN2_CY6_FUNGAL_2"/>
    <property type="match status" value="1"/>
</dbReference>
<dbReference type="Proteomes" id="UP001215712">
    <property type="component" value="Unassembled WGS sequence"/>
</dbReference>
<reference evidence="8" key="1">
    <citation type="journal article" date="2023" name="IMA Fungus">
        <title>Comparative genomic study of the Penicillium genus elucidates a diverse pangenome and 15 lateral gene transfer events.</title>
        <authorList>
            <person name="Petersen C."/>
            <person name="Sorensen T."/>
            <person name="Nielsen M.R."/>
            <person name="Sondergaard T.E."/>
            <person name="Sorensen J.L."/>
            <person name="Fitzpatrick D.A."/>
            <person name="Frisvad J.C."/>
            <person name="Nielsen K.L."/>
        </authorList>
    </citation>
    <scope>NUCLEOTIDE SEQUENCE</scope>
    <source>
        <strain evidence="8">IBT 17514</strain>
    </source>
</reference>
<keyword evidence="2" id="KW-0862">Zinc</keyword>
<dbReference type="InterPro" id="IPR052360">
    <property type="entry name" value="Transcr_Regulatory_Proteins"/>
</dbReference>
<keyword evidence="5" id="KW-0804">Transcription</keyword>
<dbReference type="GO" id="GO:0003677">
    <property type="term" value="F:DNA binding"/>
    <property type="evidence" value="ECO:0007669"/>
    <property type="project" value="UniProtKB-KW"/>
</dbReference>
<feature type="domain" description="Zn(2)-C6 fungal-type" evidence="7">
    <location>
        <begin position="10"/>
        <end position="40"/>
    </location>
</feature>
<dbReference type="AlphaFoldDB" id="A0AAD6HBP5"/>
<name>A0AAD6HBP5_9EURO</name>
<evidence type="ECO:0000313" key="8">
    <source>
        <dbReference type="EMBL" id="KAJ5704072.1"/>
    </source>
</evidence>
<dbReference type="Pfam" id="PF11951">
    <property type="entry name" value="Fungal_trans_2"/>
    <property type="match status" value="1"/>
</dbReference>
<dbReference type="PROSITE" id="PS00463">
    <property type="entry name" value="ZN2_CY6_FUNGAL_1"/>
    <property type="match status" value="1"/>
</dbReference>
<evidence type="ECO:0000256" key="1">
    <source>
        <dbReference type="ARBA" id="ARBA00022723"/>
    </source>
</evidence>
<keyword evidence="4" id="KW-0238">DNA-binding</keyword>
<evidence type="ECO:0000256" key="6">
    <source>
        <dbReference type="ARBA" id="ARBA00023242"/>
    </source>
</evidence>
<keyword evidence="3" id="KW-0805">Transcription regulation</keyword>
<keyword evidence="1" id="KW-0479">Metal-binding</keyword>
<evidence type="ECO:0000256" key="3">
    <source>
        <dbReference type="ARBA" id="ARBA00023015"/>
    </source>
</evidence>
<dbReference type="SMART" id="SM00066">
    <property type="entry name" value="GAL4"/>
    <property type="match status" value="1"/>
</dbReference>
<evidence type="ECO:0000256" key="2">
    <source>
        <dbReference type="ARBA" id="ARBA00022833"/>
    </source>
</evidence>
<protein>
    <recommendedName>
        <fullName evidence="7">Zn(2)-C6 fungal-type domain-containing protein</fullName>
    </recommendedName>
</protein>
<dbReference type="InterPro" id="IPR001138">
    <property type="entry name" value="Zn2Cys6_DnaBD"/>
</dbReference>
<dbReference type="InterPro" id="IPR021858">
    <property type="entry name" value="Fun_TF"/>
</dbReference>
<dbReference type="GO" id="GO:0008270">
    <property type="term" value="F:zinc ion binding"/>
    <property type="evidence" value="ECO:0007669"/>
    <property type="project" value="InterPro"/>
</dbReference>
<dbReference type="InterPro" id="IPR036864">
    <property type="entry name" value="Zn2-C6_fun-type_DNA-bd_sf"/>
</dbReference>